<accession>A0A4R6M6X3</accession>
<evidence type="ECO:0000313" key="6">
    <source>
        <dbReference type="EMBL" id="TDO96866.1"/>
    </source>
</evidence>
<dbReference type="RefSeq" id="WP_133504363.1">
    <property type="nucleotide sequence ID" value="NZ_SNXC01000013.1"/>
</dbReference>
<dbReference type="GO" id="GO:0055085">
    <property type="term" value="P:transmembrane transport"/>
    <property type="evidence" value="ECO:0007669"/>
    <property type="project" value="UniProtKB-ARBA"/>
</dbReference>
<evidence type="ECO:0000313" key="7">
    <source>
        <dbReference type="Proteomes" id="UP000294656"/>
    </source>
</evidence>
<gene>
    <name evidence="6" type="ORF">DFP79_2635</name>
</gene>
<dbReference type="AlphaFoldDB" id="A0A4R6M6X3"/>
<dbReference type="GO" id="GO:0030246">
    <property type="term" value="F:carbohydrate binding"/>
    <property type="evidence" value="ECO:0007669"/>
    <property type="project" value="UniProtKB-ARBA"/>
</dbReference>
<protein>
    <submittedName>
        <fullName evidence="6">Monosaccharide ABC transporter substrate-binding protein (CUT2 family)</fullName>
    </submittedName>
</protein>
<proteinExistence type="inferred from homology"/>
<evidence type="ECO:0000259" key="5">
    <source>
        <dbReference type="Pfam" id="PF13407"/>
    </source>
</evidence>
<comment type="caution">
    <text evidence="6">The sequence shown here is derived from an EMBL/GenBank/DDBJ whole genome shotgun (WGS) entry which is preliminary data.</text>
</comment>
<dbReference type="PANTHER" id="PTHR46847:SF1">
    <property type="entry name" value="D-ALLOSE-BINDING PERIPLASMIC PROTEIN-RELATED"/>
    <property type="match status" value="1"/>
</dbReference>
<name>A0A4R6M6X3_9GAMM</name>
<dbReference type="GO" id="GO:0030313">
    <property type="term" value="C:cell envelope"/>
    <property type="evidence" value="ECO:0007669"/>
    <property type="project" value="UniProtKB-SubCell"/>
</dbReference>
<evidence type="ECO:0000256" key="2">
    <source>
        <dbReference type="ARBA" id="ARBA00007639"/>
    </source>
</evidence>
<sequence length="370" mass="40479">MFNLMTAVFLLLAFVAKPIFASDSEFISYAKARVASATSVAHKWDGPTIGPFSQIGKKIVFVASNLRNGGVNGVAQGVSEAASHTQWDLRFIDALGSEVRQGAAIRRAVAMNPDGIILGGIDIEHHKEVLKVAKKLGISLVGWHASDSVEGNEEFGLFANITTDPMEVAEISALMAIAESSGDMKVALFTDNRYSIATLKANVMRKTVERCTTCVLVDSFDIPLDKAANNTHKVVTSLISEENVTHILAINDLYIDFAIPVYEQFQSLGLRVPVNISAGDGSMAAYQRIKKDHFQLATVPEPLYMQGWQVIDELNRSFNQSPPSGYIAPVHIITQENVSELIGKTGVYDPKNNYREAYLSIWLDKEGETQ</sequence>
<evidence type="ECO:0000256" key="4">
    <source>
        <dbReference type="SAM" id="SignalP"/>
    </source>
</evidence>
<dbReference type="Gene3D" id="3.40.50.2300">
    <property type="match status" value="2"/>
</dbReference>
<comment type="subcellular location">
    <subcellularLocation>
        <location evidence="1">Cell envelope</location>
    </subcellularLocation>
</comment>
<dbReference type="OrthoDB" id="9342512at2"/>
<keyword evidence="7" id="KW-1185">Reference proteome</keyword>
<feature type="signal peptide" evidence="4">
    <location>
        <begin position="1"/>
        <end position="21"/>
    </location>
</feature>
<organism evidence="6 7">
    <name type="scientific">Marinomonas balearica</name>
    <dbReference type="NCBI Taxonomy" id="491947"/>
    <lineage>
        <taxon>Bacteria</taxon>
        <taxon>Pseudomonadati</taxon>
        <taxon>Pseudomonadota</taxon>
        <taxon>Gammaproteobacteria</taxon>
        <taxon>Oceanospirillales</taxon>
        <taxon>Oceanospirillaceae</taxon>
        <taxon>Marinomonas</taxon>
    </lineage>
</organism>
<feature type="domain" description="Periplasmic binding protein" evidence="5">
    <location>
        <begin position="59"/>
        <end position="314"/>
    </location>
</feature>
<evidence type="ECO:0000256" key="1">
    <source>
        <dbReference type="ARBA" id="ARBA00004196"/>
    </source>
</evidence>
<keyword evidence="3 4" id="KW-0732">Signal</keyword>
<feature type="chain" id="PRO_5020732271" evidence="4">
    <location>
        <begin position="22"/>
        <end position="370"/>
    </location>
</feature>
<dbReference type="InterPro" id="IPR028082">
    <property type="entry name" value="Peripla_BP_I"/>
</dbReference>
<dbReference type="InterPro" id="IPR025997">
    <property type="entry name" value="SBP_2_dom"/>
</dbReference>
<dbReference type="PANTHER" id="PTHR46847">
    <property type="entry name" value="D-ALLOSE-BINDING PERIPLASMIC PROTEIN-RELATED"/>
    <property type="match status" value="1"/>
</dbReference>
<dbReference type="EMBL" id="SNXC01000013">
    <property type="protein sequence ID" value="TDO96866.1"/>
    <property type="molecule type" value="Genomic_DNA"/>
</dbReference>
<dbReference type="Pfam" id="PF13407">
    <property type="entry name" value="Peripla_BP_4"/>
    <property type="match status" value="1"/>
</dbReference>
<dbReference type="Proteomes" id="UP000294656">
    <property type="component" value="Unassembled WGS sequence"/>
</dbReference>
<comment type="similarity">
    <text evidence="2">Belongs to the bacterial solute-binding protein 2 family.</text>
</comment>
<reference evidence="6 7" key="1">
    <citation type="submission" date="2019-03" db="EMBL/GenBank/DDBJ databases">
        <title>Genomic Encyclopedia of Type Strains, Phase III (KMG-III): the genomes of soil and plant-associated and newly described type strains.</title>
        <authorList>
            <person name="Whitman W."/>
        </authorList>
    </citation>
    <scope>NUCLEOTIDE SEQUENCE [LARGE SCALE GENOMIC DNA]</scope>
    <source>
        <strain evidence="6 7">CECT 7378</strain>
    </source>
</reference>
<dbReference type="SUPFAM" id="SSF53822">
    <property type="entry name" value="Periplasmic binding protein-like I"/>
    <property type="match status" value="1"/>
</dbReference>
<evidence type="ECO:0000256" key="3">
    <source>
        <dbReference type="ARBA" id="ARBA00022729"/>
    </source>
</evidence>